<evidence type="ECO:0000313" key="6">
    <source>
        <dbReference type="EMBL" id="OOQ89761.1"/>
    </source>
</evidence>
<evidence type="ECO:0000256" key="4">
    <source>
        <dbReference type="ARBA" id="ARBA00022827"/>
    </source>
</evidence>
<comment type="caution">
    <text evidence="6">The sequence shown here is derived from an EMBL/GenBank/DDBJ whole genome shotgun (WGS) entry which is preliminary data.</text>
</comment>
<evidence type="ECO:0000256" key="1">
    <source>
        <dbReference type="ARBA" id="ARBA00001974"/>
    </source>
</evidence>
<dbReference type="PANTHER" id="PTHR42877:SF11">
    <property type="entry name" value="MONOOXYGENASE, PUTATIVE (AFU_ORTHOLOGUE AFUA_6G13790)-RELATED"/>
    <property type="match status" value="1"/>
</dbReference>
<dbReference type="InterPro" id="IPR036188">
    <property type="entry name" value="FAD/NAD-bd_sf"/>
</dbReference>
<dbReference type="InterPro" id="IPR020946">
    <property type="entry name" value="Flavin_mOase-like"/>
</dbReference>
<dbReference type="Gene3D" id="3.50.50.60">
    <property type="entry name" value="FAD/NAD(P)-binding domain"/>
    <property type="match status" value="2"/>
</dbReference>
<dbReference type="GO" id="GO:0050661">
    <property type="term" value="F:NADP binding"/>
    <property type="evidence" value="ECO:0007669"/>
    <property type="project" value="InterPro"/>
</dbReference>
<dbReference type="SUPFAM" id="SSF51905">
    <property type="entry name" value="FAD/NAD(P)-binding domain"/>
    <property type="match status" value="3"/>
</dbReference>
<evidence type="ECO:0000313" key="7">
    <source>
        <dbReference type="Proteomes" id="UP000190744"/>
    </source>
</evidence>
<evidence type="ECO:0000256" key="5">
    <source>
        <dbReference type="ARBA" id="ARBA00023002"/>
    </source>
</evidence>
<keyword evidence="3" id="KW-0285">Flavoprotein</keyword>
<evidence type="ECO:0000256" key="2">
    <source>
        <dbReference type="ARBA" id="ARBA00010139"/>
    </source>
</evidence>
<dbReference type="GO" id="GO:0004499">
    <property type="term" value="F:N,N-dimethylaniline monooxygenase activity"/>
    <property type="evidence" value="ECO:0007669"/>
    <property type="project" value="InterPro"/>
</dbReference>
<organism evidence="6 7">
    <name type="scientific">Penicillium brasilianum</name>
    <dbReference type="NCBI Taxonomy" id="104259"/>
    <lineage>
        <taxon>Eukaryota</taxon>
        <taxon>Fungi</taxon>
        <taxon>Dikarya</taxon>
        <taxon>Ascomycota</taxon>
        <taxon>Pezizomycotina</taxon>
        <taxon>Eurotiomycetes</taxon>
        <taxon>Eurotiomycetidae</taxon>
        <taxon>Eurotiales</taxon>
        <taxon>Aspergillaceae</taxon>
        <taxon>Penicillium</taxon>
    </lineage>
</organism>
<name>A0A1S9RWQ2_PENBI</name>
<dbReference type="PANTHER" id="PTHR42877">
    <property type="entry name" value="L-ORNITHINE N(5)-MONOOXYGENASE-RELATED"/>
    <property type="match status" value="1"/>
</dbReference>
<dbReference type="Pfam" id="PF00743">
    <property type="entry name" value="FMO-like"/>
    <property type="match status" value="1"/>
</dbReference>
<gene>
    <name evidence="6" type="ORF">PEBR_07244</name>
</gene>
<sequence>MDLSIYEKNSDVGGTWLENRYPGVACDVPAHIYTFPFEPNPDWSSFYASGSEIWQYIKRTTEKYGLDETVQFNSKITSAIWDDKHSHWKIQVDQQGSLKETIADVLINGAGILNRWRWPDIPSLHSFRGHLVHSADWKTDLDCTDKRIAIIGNGSSAIQILPQLQPHAAQIVTYMRSPTWITTNFAAEFTPEGKNFDYSEEQKTQFRENPEELFQLRKKIEHGFNQFFHVLLSNSPQQNEARALFQHEMEMKLNNDSMLCEKLIPKFEVGCRRLTPGEGYLEALQKSNVKIRFDPIDRVQEDGIKTLAGDFDSFDIIVCATGFDVSFRPSWKMVGCNEIDLAEQWAEVPEAYFGICATNMPNYFIFNGPNCPIAHGSLLSAMDATADYVVRWCRKISTEDISSVVVREEATQEYNAYSTVFHTAKTVWTGACSSWFKHSTGKITAMYAGNILHYRQILDRFRTEDFRFKYRSPNRFKFMGNGFTLRDENGEDLSYYLTK</sequence>
<dbReference type="AlphaFoldDB" id="A0A1S9RWQ2"/>
<protein>
    <submittedName>
        <fullName evidence="6">Putative flavin-binding monooxygenase</fullName>
    </submittedName>
</protein>
<dbReference type="InterPro" id="IPR051209">
    <property type="entry name" value="FAD-bind_Monooxygenase_sf"/>
</dbReference>
<evidence type="ECO:0000256" key="3">
    <source>
        <dbReference type="ARBA" id="ARBA00022630"/>
    </source>
</evidence>
<dbReference type="GO" id="GO:0050660">
    <property type="term" value="F:flavin adenine dinucleotide binding"/>
    <property type="evidence" value="ECO:0007669"/>
    <property type="project" value="InterPro"/>
</dbReference>
<keyword evidence="4" id="KW-0274">FAD</keyword>
<accession>A0A1S9RWQ2</accession>
<keyword evidence="6" id="KW-0503">Monooxygenase</keyword>
<comment type="cofactor">
    <cofactor evidence="1">
        <name>FAD</name>
        <dbReference type="ChEBI" id="CHEBI:57692"/>
    </cofactor>
</comment>
<proteinExistence type="inferred from homology"/>
<reference evidence="7" key="1">
    <citation type="submission" date="2015-09" db="EMBL/GenBank/DDBJ databases">
        <authorList>
            <person name="Fill T.P."/>
            <person name="Baretta J.F."/>
            <person name="de Almeida L.G."/>
            <person name="Rocha M."/>
            <person name="de Souza D.H."/>
            <person name="Malavazi I."/>
            <person name="Cerdeira L.T."/>
            <person name="Hong H."/>
            <person name="Samborskyy M."/>
            <person name="de Vasconcelos A.T."/>
            <person name="Leadlay P."/>
            <person name="Rodrigues-Filho E."/>
        </authorList>
    </citation>
    <scope>NUCLEOTIDE SEQUENCE [LARGE SCALE GENOMIC DNA]</scope>
    <source>
        <strain evidence="7">LaBioMMi 136</strain>
    </source>
</reference>
<keyword evidence="5" id="KW-0560">Oxidoreductase</keyword>
<dbReference type="Proteomes" id="UP000190744">
    <property type="component" value="Unassembled WGS sequence"/>
</dbReference>
<comment type="similarity">
    <text evidence="2">Belongs to the FAD-binding monooxygenase family.</text>
</comment>
<dbReference type="EMBL" id="LJBN01000103">
    <property type="protein sequence ID" value="OOQ89761.1"/>
    <property type="molecule type" value="Genomic_DNA"/>
</dbReference>